<keyword evidence="4" id="KW-1185">Reference proteome</keyword>
<reference evidence="3 4" key="1">
    <citation type="submission" date="2020-01" db="EMBL/GenBank/DDBJ databases">
        <title>Draft genome sequence of Aspergillus udagawae IFM 53868.</title>
        <authorList>
            <person name="Takahashi H."/>
            <person name="Yaguchi T."/>
        </authorList>
    </citation>
    <scope>NUCLEOTIDE SEQUENCE [LARGE SCALE GENOMIC DNA]</scope>
    <source>
        <strain evidence="3 4">IFM 53868</strain>
    </source>
</reference>
<feature type="domain" description="Nephrocystin 3-like N-terminal" evidence="2">
    <location>
        <begin position="13"/>
        <end position="135"/>
    </location>
</feature>
<dbReference type="PANTHER" id="PTHR10039">
    <property type="entry name" value="AMELOGENIN"/>
    <property type="match status" value="1"/>
</dbReference>
<evidence type="ECO:0000259" key="2">
    <source>
        <dbReference type="Pfam" id="PF24883"/>
    </source>
</evidence>
<comment type="caution">
    <text evidence="3">The sequence shown here is derived from an EMBL/GenBank/DDBJ whole genome shotgun (WGS) entry which is preliminary data.</text>
</comment>
<accession>A0ABQ1AW46</accession>
<evidence type="ECO:0000313" key="4">
    <source>
        <dbReference type="Proteomes" id="UP000465266"/>
    </source>
</evidence>
<organism evidence="3 4">
    <name type="scientific">Aspergillus udagawae</name>
    <dbReference type="NCBI Taxonomy" id="91492"/>
    <lineage>
        <taxon>Eukaryota</taxon>
        <taxon>Fungi</taxon>
        <taxon>Dikarya</taxon>
        <taxon>Ascomycota</taxon>
        <taxon>Pezizomycotina</taxon>
        <taxon>Eurotiomycetes</taxon>
        <taxon>Eurotiomycetidae</taxon>
        <taxon>Eurotiales</taxon>
        <taxon>Aspergillaceae</taxon>
        <taxon>Aspergillus</taxon>
        <taxon>Aspergillus subgen. Fumigati</taxon>
    </lineage>
</organism>
<keyword evidence="1" id="KW-0677">Repeat</keyword>
<dbReference type="EMBL" id="BLKG01000051">
    <property type="protein sequence ID" value="GFF87617.1"/>
    <property type="molecule type" value="Genomic_DNA"/>
</dbReference>
<proteinExistence type="predicted"/>
<dbReference type="Pfam" id="PF24883">
    <property type="entry name" value="NPHP3_N"/>
    <property type="match status" value="1"/>
</dbReference>
<dbReference type="InterPro" id="IPR056884">
    <property type="entry name" value="NPHP3-like_N"/>
</dbReference>
<protein>
    <submittedName>
        <fullName evidence="3">Serine/threonine-protein phosphatase 6 regulatory ankyrin repeat subunit A</fullName>
    </submittedName>
</protein>
<gene>
    <name evidence="3" type="ORF">IFM53868_05205</name>
</gene>
<dbReference type="PANTHER" id="PTHR10039:SF10">
    <property type="entry name" value="NACHT DOMAIN-CONTAINING PROTEIN"/>
    <property type="match status" value="1"/>
</dbReference>
<name>A0ABQ1AW46_9EURO</name>
<dbReference type="Proteomes" id="UP000465266">
    <property type="component" value="Unassembled WGS sequence"/>
</dbReference>
<sequence length="437" mass="49932">MAAIDAAKYRSSEHSASTVFFYCESDRPDELNGPYILSSLIKQLCEYLRAKNRCCPDDVADALNRFFGKKRVVPDFDDLKDVFTQLFHFIPDTVYIIDGLDSLNPDQSKDLFEFFSSLFCGSRSPLESRILVFSREQLPGYTGIPLFMAGIHQISTTSNVMPDLHAYIGTSVTDKLMSRKLTDNLALLDEVKRALLEESSGMFLWVYLQLEILWQECFTDNQIRSALQDLPTDLEETYRRCVRRMTFTNPYSLRVLQWDVVWDAGRIPQADVVIGCCANLVAVDPSDYCVRFAHPSVKAYLQKDSASLIPRYSESDRQGERQCGEFCVAYLSFSNFNLQLAKPANETVVAKVPDPKLLAGGALTSPLTRLFRGWEADPKRRTQLQFRQIRSATLADRSQYKFLDYAATHWTSQTKEITSRSTVWEKFKHLSLCFNET</sequence>
<evidence type="ECO:0000256" key="1">
    <source>
        <dbReference type="ARBA" id="ARBA00022737"/>
    </source>
</evidence>
<evidence type="ECO:0000313" key="3">
    <source>
        <dbReference type="EMBL" id="GFF87617.1"/>
    </source>
</evidence>